<dbReference type="EMBL" id="NPKI01000017">
    <property type="protein sequence ID" value="PAQ01363.1"/>
    <property type="molecule type" value="Genomic_DNA"/>
</dbReference>
<gene>
    <name evidence="2" type="ORF">CIT25_14945</name>
</gene>
<name>A0AB36R9P6_9HYPH</name>
<evidence type="ECO:0000256" key="1">
    <source>
        <dbReference type="SAM" id="MobiDB-lite"/>
    </source>
</evidence>
<reference evidence="3" key="1">
    <citation type="submission" date="2017-08" db="EMBL/GenBank/DDBJ databases">
        <title>Mesorhizobium wenxinae sp. nov., a novel rhizobial species isolated from root nodules of chickpea (Cicer arietinum L.).</title>
        <authorList>
            <person name="Zhang J."/>
        </authorList>
    </citation>
    <scope>NUCLEOTIDE SEQUENCE [LARGE SCALE GENOMIC DNA]</scope>
    <source>
        <strain evidence="3">USDA 3392</strain>
    </source>
</reference>
<dbReference type="AlphaFoldDB" id="A0AB36R9P6"/>
<keyword evidence="3" id="KW-1185">Reference proteome</keyword>
<organism evidence="2 3">
    <name type="scientific">Mesorhizobium mediterraneum</name>
    <dbReference type="NCBI Taxonomy" id="43617"/>
    <lineage>
        <taxon>Bacteria</taxon>
        <taxon>Pseudomonadati</taxon>
        <taxon>Pseudomonadota</taxon>
        <taxon>Alphaproteobacteria</taxon>
        <taxon>Hyphomicrobiales</taxon>
        <taxon>Phyllobacteriaceae</taxon>
        <taxon>Mesorhizobium</taxon>
    </lineage>
</organism>
<dbReference type="Proteomes" id="UP000216215">
    <property type="component" value="Unassembled WGS sequence"/>
</dbReference>
<proteinExistence type="predicted"/>
<sequence length="76" mass="8422">MPRRRSKNAAVKNRSRFSGAHHPGFCAVVTLGSFGMDPWVFAPLRVATPKDDEITKAYEIFFNHIVCNSSAPKIAC</sequence>
<protein>
    <submittedName>
        <fullName evidence="2">Uncharacterized protein</fullName>
    </submittedName>
</protein>
<evidence type="ECO:0000313" key="3">
    <source>
        <dbReference type="Proteomes" id="UP000216215"/>
    </source>
</evidence>
<accession>A0AB36R9P6</accession>
<feature type="region of interest" description="Disordered" evidence="1">
    <location>
        <begin position="1"/>
        <end position="22"/>
    </location>
</feature>
<evidence type="ECO:0000313" key="2">
    <source>
        <dbReference type="EMBL" id="PAQ01363.1"/>
    </source>
</evidence>
<comment type="caution">
    <text evidence="2">The sequence shown here is derived from an EMBL/GenBank/DDBJ whole genome shotgun (WGS) entry which is preliminary data.</text>
</comment>